<gene>
    <name evidence="2" type="ORF">Acor_78740</name>
</gene>
<evidence type="ECO:0000313" key="2">
    <source>
        <dbReference type="EMBL" id="GES05805.1"/>
    </source>
</evidence>
<dbReference type="Gene3D" id="3.30.200.20">
    <property type="entry name" value="Phosphorylase Kinase, domain 1"/>
    <property type="match status" value="1"/>
</dbReference>
<keyword evidence="3" id="KW-1185">Reference proteome</keyword>
<dbReference type="InterPro" id="IPR011009">
    <property type="entry name" value="Kinase-like_dom_sf"/>
</dbReference>
<dbReference type="InterPro" id="IPR002575">
    <property type="entry name" value="Aminoglycoside_PTrfase"/>
</dbReference>
<dbReference type="Proteomes" id="UP000334990">
    <property type="component" value="Unassembled WGS sequence"/>
</dbReference>
<dbReference type="SUPFAM" id="SSF56112">
    <property type="entry name" value="Protein kinase-like (PK-like)"/>
    <property type="match status" value="1"/>
</dbReference>
<dbReference type="EMBL" id="BLAD01000113">
    <property type="protein sequence ID" value="GES05805.1"/>
    <property type="molecule type" value="Genomic_DNA"/>
</dbReference>
<evidence type="ECO:0000313" key="3">
    <source>
        <dbReference type="Proteomes" id="UP000334990"/>
    </source>
</evidence>
<proteinExistence type="predicted"/>
<sequence>MRNLPKVALEHPELPAFELAEHDLIQVAKVFSLGSVGGATFLPSGMMNRNWRVSTGAGVMAIKEIIDVPVPKARRSLTVVRQLADAGLPVCAPRVAASGDVVAEIDGRGFCVLPWAEGSHLPGTELTVNESTDLGALVGRFHQALAAPGIGLDPVANRLRAKVTPANAALAEADRFLQIIATREELDAFDAATLKALRQRKELLTEWAGEAPPDDLASGPVGWTHGDLQPLNLLWRDGAVVAVLDWDRLGVRAYGEEVVRTAQVQFTTDDGRLDLERVVTFAAGYRSQVRIADEDLVDAVERLWWKRLTDFWQLQWHYDKGDHGPDRLWESGERLLHWWTARRDLVRAVFTSR</sequence>
<feature type="domain" description="Aminoglycoside phosphotransferase" evidence="1">
    <location>
        <begin position="40"/>
        <end position="280"/>
    </location>
</feature>
<comment type="caution">
    <text evidence="2">The sequence shown here is derived from an EMBL/GenBank/DDBJ whole genome shotgun (WGS) entry which is preliminary data.</text>
</comment>
<name>A0A5M3W9R6_9ACTN</name>
<evidence type="ECO:0000259" key="1">
    <source>
        <dbReference type="Pfam" id="PF01636"/>
    </source>
</evidence>
<dbReference type="Gene3D" id="3.90.1200.10">
    <property type="match status" value="1"/>
</dbReference>
<protein>
    <recommendedName>
        <fullName evidence="1">Aminoglycoside phosphotransferase domain-containing protein</fullName>
    </recommendedName>
</protein>
<dbReference type="AlphaFoldDB" id="A0A5M3W9R6"/>
<reference evidence="2 3" key="1">
    <citation type="submission" date="2019-10" db="EMBL/GenBank/DDBJ databases">
        <title>Whole genome shotgun sequence of Acrocarpospora corrugata NBRC 13972.</title>
        <authorList>
            <person name="Ichikawa N."/>
            <person name="Kimura A."/>
            <person name="Kitahashi Y."/>
            <person name="Komaki H."/>
            <person name="Oguchi A."/>
        </authorList>
    </citation>
    <scope>NUCLEOTIDE SEQUENCE [LARGE SCALE GENOMIC DNA]</scope>
    <source>
        <strain evidence="2 3">NBRC 13972</strain>
    </source>
</reference>
<organism evidence="2 3">
    <name type="scientific">Acrocarpospora corrugata</name>
    <dbReference type="NCBI Taxonomy" id="35763"/>
    <lineage>
        <taxon>Bacteria</taxon>
        <taxon>Bacillati</taxon>
        <taxon>Actinomycetota</taxon>
        <taxon>Actinomycetes</taxon>
        <taxon>Streptosporangiales</taxon>
        <taxon>Streptosporangiaceae</taxon>
        <taxon>Acrocarpospora</taxon>
    </lineage>
</organism>
<accession>A0A5M3W9R6</accession>
<dbReference type="Pfam" id="PF01636">
    <property type="entry name" value="APH"/>
    <property type="match status" value="1"/>
</dbReference>